<feature type="region of interest" description="Disordered" evidence="1">
    <location>
        <begin position="34"/>
        <end position="97"/>
    </location>
</feature>
<dbReference type="AlphaFoldDB" id="A0A813KR26"/>
<evidence type="ECO:0000313" key="3">
    <source>
        <dbReference type="Proteomes" id="UP000626109"/>
    </source>
</evidence>
<proteinExistence type="predicted"/>
<evidence type="ECO:0000256" key="1">
    <source>
        <dbReference type="SAM" id="MobiDB-lite"/>
    </source>
</evidence>
<feature type="non-terminal residue" evidence="2">
    <location>
        <position position="1"/>
    </location>
</feature>
<feature type="compositionally biased region" description="Basic and acidic residues" evidence="1">
    <location>
        <begin position="72"/>
        <end position="83"/>
    </location>
</feature>
<name>A0A813KR26_POLGL</name>
<accession>A0A813KR26</accession>
<dbReference type="EMBL" id="CAJNNW010032057">
    <property type="protein sequence ID" value="CAE8710901.1"/>
    <property type="molecule type" value="Genomic_DNA"/>
</dbReference>
<organism evidence="2 3">
    <name type="scientific">Polarella glacialis</name>
    <name type="common">Dinoflagellate</name>
    <dbReference type="NCBI Taxonomy" id="89957"/>
    <lineage>
        <taxon>Eukaryota</taxon>
        <taxon>Sar</taxon>
        <taxon>Alveolata</taxon>
        <taxon>Dinophyceae</taxon>
        <taxon>Suessiales</taxon>
        <taxon>Suessiaceae</taxon>
        <taxon>Polarella</taxon>
    </lineage>
</organism>
<reference evidence="2" key="1">
    <citation type="submission" date="2021-02" db="EMBL/GenBank/DDBJ databases">
        <authorList>
            <person name="Dougan E. K."/>
            <person name="Rhodes N."/>
            <person name="Thang M."/>
            <person name="Chan C."/>
        </authorList>
    </citation>
    <scope>NUCLEOTIDE SEQUENCE</scope>
</reference>
<dbReference type="Proteomes" id="UP000626109">
    <property type="component" value="Unassembled WGS sequence"/>
</dbReference>
<gene>
    <name evidence="2" type="ORF">PGLA2088_LOCUS36197</name>
</gene>
<sequence>MGAGPSFLFCTEGAPSATEVCKSSSSSARLTEFSIEPSKLDQRNADYGGSAIETPRQVTPQLTGGKPMPGSRSRDHQEQDDRAVVPTVQNFPQFNGDIDMDLGRDRAAFL</sequence>
<protein>
    <submittedName>
        <fullName evidence="2">Uncharacterized protein</fullName>
    </submittedName>
</protein>
<comment type="caution">
    <text evidence="2">The sequence shown here is derived from an EMBL/GenBank/DDBJ whole genome shotgun (WGS) entry which is preliminary data.</text>
</comment>
<evidence type="ECO:0000313" key="2">
    <source>
        <dbReference type="EMBL" id="CAE8710901.1"/>
    </source>
</evidence>